<feature type="compositionally biased region" description="Low complexity" evidence="5">
    <location>
        <begin position="308"/>
        <end position="325"/>
    </location>
</feature>
<dbReference type="Pfam" id="PF00126">
    <property type="entry name" value="HTH_1"/>
    <property type="match status" value="1"/>
</dbReference>
<feature type="domain" description="HTH lysR-type" evidence="6">
    <location>
        <begin position="8"/>
        <end position="65"/>
    </location>
</feature>
<reference evidence="8" key="1">
    <citation type="journal article" date="2019" name="Int. J. Syst. Evol. Microbiol.">
        <title>The Global Catalogue of Microorganisms (GCM) 10K type strain sequencing project: providing services to taxonomists for standard genome sequencing and annotation.</title>
        <authorList>
            <consortium name="The Broad Institute Genomics Platform"/>
            <consortium name="The Broad Institute Genome Sequencing Center for Infectious Disease"/>
            <person name="Wu L."/>
            <person name="Ma J."/>
        </authorList>
    </citation>
    <scope>NUCLEOTIDE SEQUENCE [LARGE SCALE GENOMIC DNA]</scope>
    <source>
        <strain evidence="8">CCUG 57401</strain>
    </source>
</reference>
<dbReference type="Pfam" id="PF03466">
    <property type="entry name" value="LysR_substrate"/>
    <property type="match status" value="1"/>
</dbReference>
<sequence length="325" mass="35400">MASRTNTMDIRALKCFILAAELGSVTHAAGELGIVQSALSRKIQMIEQELGCTLFTRLPRGIQLTPAGRRFLDRARRIVREVEFARTDLKDGAGDVEGEVTLGLSPTLAPMLAPDCLAQVGADFPGIQLKIVEGFSSTLLDLLLTGRIDLAVLTNPPRTAMLQQEPAVSEEILVVTPPGARGIQPSFSLDDLCNEPVVVTSGLRIVIEDQLRKHGRRLEVAAEVDSVEAIRRMVLRGQAITLMPASTFQQDVNGRRLDAFHVANVNLHRMLVIAQPLSGRDTPAIRQVAEALARQFSSLSDEGVFRLPQRQPRKAAAPKAPRSRS</sequence>
<dbReference type="Proteomes" id="UP001596037">
    <property type="component" value="Unassembled WGS sequence"/>
</dbReference>
<evidence type="ECO:0000313" key="8">
    <source>
        <dbReference type="Proteomes" id="UP001596037"/>
    </source>
</evidence>
<protein>
    <submittedName>
        <fullName evidence="7">LysR family transcriptional regulator</fullName>
    </submittedName>
</protein>
<accession>A0ABW0N8I3</accession>
<dbReference type="PROSITE" id="PS50931">
    <property type="entry name" value="HTH_LYSR"/>
    <property type="match status" value="1"/>
</dbReference>
<dbReference type="InterPro" id="IPR000847">
    <property type="entry name" value="LysR_HTH_N"/>
</dbReference>
<dbReference type="RefSeq" id="WP_376848299.1">
    <property type="nucleotide sequence ID" value="NZ_JBHSMF010000002.1"/>
</dbReference>
<proteinExistence type="inferred from homology"/>
<keyword evidence="8" id="KW-1185">Reference proteome</keyword>
<dbReference type="Gene3D" id="1.10.10.10">
    <property type="entry name" value="Winged helix-like DNA-binding domain superfamily/Winged helix DNA-binding domain"/>
    <property type="match status" value="1"/>
</dbReference>
<evidence type="ECO:0000256" key="1">
    <source>
        <dbReference type="ARBA" id="ARBA00009437"/>
    </source>
</evidence>
<evidence type="ECO:0000256" key="3">
    <source>
        <dbReference type="ARBA" id="ARBA00023125"/>
    </source>
</evidence>
<evidence type="ECO:0000259" key="6">
    <source>
        <dbReference type="PROSITE" id="PS50931"/>
    </source>
</evidence>
<dbReference type="InterPro" id="IPR036390">
    <property type="entry name" value="WH_DNA-bd_sf"/>
</dbReference>
<evidence type="ECO:0000256" key="5">
    <source>
        <dbReference type="SAM" id="MobiDB-lite"/>
    </source>
</evidence>
<comment type="similarity">
    <text evidence="1">Belongs to the LysR transcriptional regulatory family.</text>
</comment>
<dbReference type="PRINTS" id="PR00039">
    <property type="entry name" value="HTHLYSR"/>
</dbReference>
<dbReference type="Gene3D" id="3.40.190.290">
    <property type="match status" value="1"/>
</dbReference>
<name>A0ABW0N8I3_9BURK</name>
<dbReference type="SUPFAM" id="SSF53850">
    <property type="entry name" value="Periplasmic binding protein-like II"/>
    <property type="match status" value="1"/>
</dbReference>
<evidence type="ECO:0000256" key="4">
    <source>
        <dbReference type="ARBA" id="ARBA00023163"/>
    </source>
</evidence>
<dbReference type="InterPro" id="IPR050950">
    <property type="entry name" value="HTH-type_LysR_regulators"/>
</dbReference>
<keyword evidence="4" id="KW-0804">Transcription</keyword>
<feature type="region of interest" description="Disordered" evidence="5">
    <location>
        <begin position="303"/>
        <end position="325"/>
    </location>
</feature>
<dbReference type="PANTHER" id="PTHR30419">
    <property type="entry name" value="HTH-TYPE TRANSCRIPTIONAL REGULATOR YBHD"/>
    <property type="match status" value="1"/>
</dbReference>
<dbReference type="InterPro" id="IPR005119">
    <property type="entry name" value="LysR_subst-bd"/>
</dbReference>
<gene>
    <name evidence="7" type="ORF">ACFPOE_01880</name>
</gene>
<dbReference type="SUPFAM" id="SSF46785">
    <property type="entry name" value="Winged helix' DNA-binding domain"/>
    <property type="match status" value="1"/>
</dbReference>
<dbReference type="InterPro" id="IPR036388">
    <property type="entry name" value="WH-like_DNA-bd_sf"/>
</dbReference>
<evidence type="ECO:0000256" key="2">
    <source>
        <dbReference type="ARBA" id="ARBA00023015"/>
    </source>
</evidence>
<keyword evidence="3" id="KW-0238">DNA-binding</keyword>
<organism evidence="7 8">
    <name type="scientific">Caenimonas terrae</name>
    <dbReference type="NCBI Taxonomy" id="696074"/>
    <lineage>
        <taxon>Bacteria</taxon>
        <taxon>Pseudomonadati</taxon>
        <taxon>Pseudomonadota</taxon>
        <taxon>Betaproteobacteria</taxon>
        <taxon>Burkholderiales</taxon>
        <taxon>Comamonadaceae</taxon>
        <taxon>Caenimonas</taxon>
    </lineage>
</organism>
<dbReference type="EMBL" id="JBHSMF010000002">
    <property type="protein sequence ID" value="MFC5496272.1"/>
    <property type="molecule type" value="Genomic_DNA"/>
</dbReference>
<evidence type="ECO:0000313" key="7">
    <source>
        <dbReference type="EMBL" id="MFC5496272.1"/>
    </source>
</evidence>
<comment type="caution">
    <text evidence="7">The sequence shown here is derived from an EMBL/GenBank/DDBJ whole genome shotgun (WGS) entry which is preliminary data.</text>
</comment>
<keyword evidence="2" id="KW-0805">Transcription regulation</keyword>